<comment type="caution">
    <text evidence="2">The sequence shown here is derived from an EMBL/GenBank/DDBJ whole genome shotgun (WGS) entry which is preliminary data.</text>
</comment>
<dbReference type="RefSeq" id="WP_331213223.1">
    <property type="nucleotide sequence ID" value="NZ_JAZGQK010000005.1"/>
</dbReference>
<reference evidence="2 3" key="1">
    <citation type="submission" date="2024-01" db="EMBL/GenBank/DDBJ databases">
        <title>Genome insights into Plantactinospora sonchi sp. nov.</title>
        <authorList>
            <person name="Wang L."/>
        </authorList>
    </citation>
    <scope>NUCLEOTIDE SEQUENCE [LARGE SCALE GENOMIC DNA]</scope>
    <source>
        <strain evidence="2 3">NEAU-QY2</strain>
    </source>
</reference>
<evidence type="ECO:0000313" key="3">
    <source>
        <dbReference type="Proteomes" id="UP001332243"/>
    </source>
</evidence>
<evidence type="ECO:0000256" key="1">
    <source>
        <dbReference type="SAM" id="Phobius"/>
    </source>
</evidence>
<accession>A0ABU7RNS7</accession>
<organism evidence="2 3">
    <name type="scientific">Plantactinospora sonchi</name>
    <dbReference type="NCBI Taxonomy" id="1544735"/>
    <lineage>
        <taxon>Bacteria</taxon>
        <taxon>Bacillati</taxon>
        <taxon>Actinomycetota</taxon>
        <taxon>Actinomycetes</taxon>
        <taxon>Micromonosporales</taxon>
        <taxon>Micromonosporaceae</taxon>
        <taxon>Plantactinospora</taxon>
    </lineage>
</organism>
<dbReference type="EMBL" id="JAZGQK010000005">
    <property type="protein sequence ID" value="MEE6258094.1"/>
    <property type="molecule type" value="Genomic_DNA"/>
</dbReference>
<proteinExistence type="predicted"/>
<gene>
    <name evidence="2" type="ORF">V1633_06255</name>
</gene>
<feature type="transmembrane region" description="Helical" evidence="1">
    <location>
        <begin position="6"/>
        <end position="26"/>
    </location>
</feature>
<protein>
    <recommendedName>
        <fullName evidence="4">Secreted protein</fullName>
    </recommendedName>
</protein>
<evidence type="ECO:0000313" key="2">
    <source>
        <dbReference type="EMBL" id="MEE6258094.1"/>
    </source>
</evidence>
<keyword evidence="1" id="KW-0812">Transmembrane</keyword>
<keyword evidence="1" id="KW-1133">Transmembrane helix</keyword>
<keyword evidence="3" id="KW-1185">Reference proteome</keyword>
<sequence length="81" mass="9049">MDALLPVLVLAATLVAILAGLTWLGIRVRRRGAGGDVMGPFEEIWHPAAHRYRAEIRVHEERMVPTPSPGDLDSRQRGIRR</sequence>
<name>A0ABU7RNS7_9ACTN</name>
<evidence type="ECO:0008006" key="4">
    <source>
        <dbReference type="Google" id="ProtNLM"/>
    </source>
</evidence>
<dbReference type="Proteomes" id="UP001332243">
    <property type="component" value="Unassembled WGS sequence"/>
</dbReference>
<keyword evidence="1" id="KW-0472">Membrane</keyword>